<evidence type="ECO:0000313" key="1">
    <source>
        <dbReference type="EMBL" id="PVD26445.1"/>
    </source>
</evidence>
<evidence type="ECO:0000313" key="2">
    <source>
        <dbReference type="Proteomes" id="UP000245119"/>
    </source>
</evidence>
<reference evidence="1 2" key="1">
    <citation type="submission" date="2018-04" db="EMBL/GenBank/DDBJ databases">
        <title>The genome of golden apple snail Pomacea canaliculata provides insight into stress tolerance and invasive adaptation.</title>
        <authorList>
            <person name="Liu C."/>
            <person name="Liu B."/>
            <person name="Ren Y."/>
            <person name="Zhang Y."/>
            <person name="Wang H."/>
            <person name="Li S."/>
            <person name="Jiang F."/>
            <person name="Yin L."/>
            <person name="Zhang G."/>
            <person name="Qian W."/>
            <person name="Fan W."/>
        </authorList>
    </citation>
    <scope>NUCLEOTIDE SEQUENCE [LARGE SCALE GENOMIC DNA]</scope>
    <source>
        <strain evidence="1">SZHN2017</strain>
        <tissue evidence="1">Muscle</tissue>
    </source>
</reference>
<accession>A0A2T7NZ51</accession>
<sequence length="228" mass="24589">MDLLGTSTLAEEKISVKQYNRGICRNQSATSMELVLPICSNGRSSQRVKLISTYSIKDGLVGDLDSGGRKDFCKTVQPRHLPQPVCHINGACAASSKMDLLGTSTLVEEKISVKQYNRGICRNQSATSMELVLPICSNGRSSQRVKLISTYSIKDGLVGDLDSGGRKDFCKTVQPRHLPQPVCHINGACAACKTFSPFHGSHTSSPLGGTSETCLPFQPTSFFLCCAL</sequence>
<keyword evidence="2" id="KW-1185">Reference proteome</keyword>
<proteinExistence type="predicted"/>
<comment type="caution">
    <text evidence="1">The sequence shown here is derived from an EMBL/GenBank/DDBJ whole genome shotgun (WGS) entry which is preliminary data.</text>
</comment>
<name>A0A2T7NZ51_POMCA</name>
<dbReference type="Proteomes" id="UP000245119">
    <property type="component" value="Linkage Group LG8"/>
</dbReference>
<protein>
    <submittedName>
        <fullName evidence="1">Uncharacterized protein</fullName>
    </submittedName>
</protein>
<gene>
    <name evidence="1" type="ORF">C0Q70_14122</name>
</gene>
<dbReference type="AlphaFoldDB" id="A0A2T7NZ51"/>
<organism evidence="1 2">
    <name type="scientific">Pomacea canaliculata</name>
    <name type="common">Golden apple snail</name>
    <dbReference type="NCBI Taxonomy" id="400727"/>
    <lineage>
        <taxon>Eukaryota</taxon>
        <taxon>Metazoa</taxon>
        <taxon>Spiralia</taxon>
        <taxon>Lophotrochozoa</taxon>
        <taxon>Mollusca</taxon>
        <taxon>Gastropoda</taxon>
        <taxon>Caenogastropoda</taxon>
        <taxon>Architaenioglossa</taxon>
        <taxon>Ampullarioidea</taxon>
        <taxon>Ampullariidae</taxon>
        <taxon>Pomacea</taxon>
    </lineage>
</organism>
<dbReference type="EMBL" id="PZQS01000008">
    <property type="protein sequence ID" value="PVD26445.1"/>
    <property type="molecule type" value="Genomic_DNA"/>
</dbReference>